<keyword evidence="7" id="KW-1185">Reference proteome</keyword>
<dbReference type="InterPro" id="IPR017850">
    <property type="entry name" value="Alkaline_phosphatase_core_sf"/>
</dbReference>
<reference evidence="6" key="1">
    <citation type="journal article" date="2021" name="J Fungi (Basel)">
        <title>Genomic and Metabolomic Analyses of the Marine Fungus Emericellopsis cladophorae: Insights into Saltwater Adaptability Mechanisms and Its Biosynthetic Potential.</title>
        <authorList>
            <person name="Goncalves M.F.M."/>
            <person name="Hilario S."/>
            <person name="Van de Peer Y."/>
            <person name="Esteves A.C."/>
            <person name="Alves A."/>
        </authorList>
    </citation>
    <scope>NUCLEOTIDE SEQUENCE</scope>
    <source>
        <strain evidence="6">MUM 19.33</strain>
    </source>
</reference>
<dbReference type="Pfam" id="PF00884">
    <property type="entry name" value="Sulfatase"/>
    <property type="match status" value="1"/>
</dbReference>
<evidence type="ECO:0000256" key="1">
    <source>
        <dbReference type="ARBA" id="ARBA00008779"/>
    </source>
</evidence>
<keyword evidence="4" id="KW-0106">Calcium</keyword>
<reference evidence="6" key="2">
    <citation type="submission" date="2022-07" db="EMBL/GenBank/DDBJ databases">
        <authorList>
            <person name="Goncalves M.F.M."/>
            <person name="Hilario S."/>
            <person name="Van De Peer Y."/>
            <person name="Esteves A.C."/>
            <person name="Alves A."/>
        </authorList>
    </citation>
    <scope>NUCLEOTIDE SEQUENCE</scope>
    <source>
        <strain evidence="6">MUM 19.33</strain>
    </source>
</reference>
<name>A0A9P9Y455_9HYPO</name>
<dbReference type="Gene3D" id="3.40.720.10">
    <property type="entry name" value="Alkaline Phosphatase, subunit A"/>
    <property type="match status" value="1"/>
</dbReference>
<evidence type="ECO:0000256" key="3">
    <source>
        <dbReference type="ARBA" id="ARBA00022801"/>
    </source>
</evidence>
<dbReference type="OrthoDB" id="103349at2759"/>
<dbReference type="PANTHER" id="PTHR42693">
    <property type="entry name" value="ARYLSULFATASE FAMILY MEMBER"/>
    <property type="match status" value="1"/>
</dbReference>
<evidence type="ECO:0000259" key="5">
    <source>
        <dbReference type="Pfam" id="PF00884"/>
    </source>
</evidence>
<evidence type="ECO:0000313" key="6">
    <source>
        <dbReference type="EMBL" id="KAI6782783.1"/>
    </source>
</evidence>
<comment type="similarity">
    <text evidence="1">Belongs to the sulfatase family.</text>
</comment>
<evidence type="ECO:0000313" key="7">
    <source>
        <dbReference type="Proteomes" id="UP001055219"/>
    </source>
</evidence>
<dbReference type="PROSITE" id="PS00149">
    <property type="entry name" value="SULFATASE_2"/>
    <property type="match status" value="1"/>
</dbReference>
<dbReference type="Proteomes" id="UP001055219">
    <property type="component" value="Unassembled WGS sequence"/>
</dbReference>
<proteinExistence type="inferred from homology"/>
<dbReference type="GO" id="GO:0004065">
    <property type="term" value="F:arylsulfatase activity"/>
    <property type="evidence" value="ECO:0007669"/>
    <property type="project" value="TreeGrafter"/>
</dbReference>
<keyword evidence="3" id="KW-0378">Hydrolase</keyword>
<comment type="caution">
    <text evidence="6">The sequence shown here is derived from an EMBL/GenBank/DDBJ whole genome shotgun (WGS) entry which is preliminary data.</text>
</comment>
<dbReference type="InterPro" id="IPR024607">
    <property type="entry name" value="Sulfatase_CS"/>
</dbReference>
<dbReference type="SUPFAM" id="SSF53649">
    <property type="entry name" value="Alkaline phosphatase-like"/>
    <property type="match status" value="1"/>
</dbReference>
<protein>
    <submittedName>
        <fullName evidence="6">Arylsulfatase</fullName>
    </submittedName>
</protein>
<sequence length="144" mass="15995">MTSAKRPNFLTIVADDHGFSDIGSHGSEIATLVLDKLAKDGLRMTNFHTAQAYSPTRAMLLSGTDNHIAGLGQMDEAAYMKKRYMEILSDAGYRTAMSGKWHLGMKPDVSPRQRPFFSYPAYTAPHWPMQAPSTCQAVEKYCMS</sequence>
<dbReference type="EMBL" id="JAGIXG020000011">
    <property type="protein sequence ID" value="KAI6782783.1"/>
    <property type="molecule type" value="Genomic_DNA"/>
</dbReference>
<gene>
    <name evidence="6" type="ORF">J7T54_000926</name>
</gene>
<dbReference type="PANTHER" id="PTHR42693:SF33">
    <property type="entry name" value="ARYLSULFATASE"/>
    <property type="match status" value="1"/>
</dbReference>
<dbReference type="AlphaFoldDB" id="A0A9P9Y455"/>
<dbReference type="InterPro" id="IPR000917">
    <property type="entry name" value="Sulfatase_N"/>
</dbReference>
<keyword evidence="2" id="KW-0479">Metal-binding</keyword>
<dbReference type="GO" id="GO:0046872">
    <property type="term" value="F:metal ion binding"/>
    <property type="evidence" value="ECO:0007669"/>
    <property type="project" value="UniProtKB-KW"/>
</dbReference>
<accession>A0A9P9Y455</accession>
<dbReference type="GeneID" id="75827445"/>
<organism evidence="6 7">
    <name type="scientific">Emericellopsis cladophorae</name>
    <dbReference type="NCBI Taxonomy" id="2686198"/>
    <lineage>
        <taxon>Eukaryota</taxon>
        <taxon>Fungi</taxon>
        <taxon>Dikarya</taxon>
        <taxon>Ascomycota</taxon>
        <taxon>Pezizomycotina</taxon>
        <taxon>Sordariomycetes</taxon>
        <taxon>Hypocreomycetidae</taxon>
        <taxon>Hypocreales</taxon>
        <taxon>Bionectriaceae</taxon>
        <taxon>Emericellopsis</taxon>
    </lineage>
</organism>
<feature type="domain" description="Sulfatase N-terminal" evidence="5">
    <location>
        <begin position="7"/>
        <end position="106"/>
    </location>
</feature>
<evidence type="ECO:0000256" key="4">
    <source>
        <dbReference type="ARBA" id="ARBA00022837"/>
    </source>
</evidence>
<evidence type="ECO:0000256" key="2">
    <source>
        <dbReference type="ARBA" id="ARBA00022723"/>
    </source>
</evidence>
<dbReference type="RefSeq" id="XP_051363639.1">
    <property type="nucleotide sequence ID" value="XM_051504966.1"/>
</dbReference>
<dbReference type="InterPro" id="IPR050738">
    <property type="entry name" value="Sulfatase"/>
</dbReference>